<keyword evidence="2" id="KW-0067">ATP-binding</keyword>
<protein>
    <submittedName>
        <fullName evidence="4">Cyclase</fullName>
    </submittedName>
</protein>
<keyword evidence="5" id="KW-1185">Reference proteome</keyword>
<feature type="domain" description="Guanylate cyclase" evidence="3">
    <location>
        <begin position="1"/>
        <end position="122"/>
    </location>
</feature>
<dbReference type="GO" id="GO:0005737">
    <property type="term" value="C:cytoplasm"/>
    <property type="evidence" value="ECO:0007669"/>
    <property type="project" value="TreeGrafter"/>
</dbReference>
<evidence type="ECO:0000313" key="5">
    <source>
        <dbReference type="Proteomes" id="UP000465785"/>
    </source>
</evidence>
<dbReference type="SUPFAM" id="SSF55073">
    <property type="entry name" value="Nucleotide cyclase"/>
    <property type="match status" value="1"/>
</dbReference>
<dbReference type="InterPro" id="IPR027417">
    <property type="entry name" value="P-loop_NTPase"/>
</dbReference>
<dbReference type="EMBL" id="AP022601">
    <property type="protein sequence ID" value="BBY92258.1"/>
    <property type="molecule type" value="Genomic_DNA"/>
</dbReference>
<evidence type="ECO:0000313" key="4">
    <source>
        <dbReference type="EMBL" id="BBY92258.1"/>
    </source>
</evidence>
<dbReference type="InterPro" id="IPR029787">
    <property type="entry name" value="Nucleotide_cyclase"/>
</dbReference>
<dbReference type="SUPFAM" id="SSF52540">
    <property type="entry name" value="P-loop containing nucleoside triphosphate hydrolases"/>
    <property type="match status" value="1"/>
</dbReference>
<organism evidence="4 5">
    <name type="scientific">Mycobacterium gallinarum</name>
    <dbReference type="NCBI Taxonomy" id="39689"/>
    <lineage>
        <taxon>Bacteria</taxon>
        <taxon>Bacillati</taxon>
        <taxon>Actinomycetota</taxon>
        <taxon>Actinomycetes</taxon>
        <taxon>Mycobacteriales</taxon>
        <taxon>Mycobacteriaceae</taxon>
        <taxon>Mycobacterium</taxon>
    </lineage>
</organism>
<sequence>MDIARLLGPERLRQIMAEVVNCATSIVQRYGGTVDKFTGDGIMAVFGAPLSLEDHAIRACLAALEIQQEIAPVAAQVKQRDDLDLQLRVGLDSGQVIAGEVGSAALGYTAVGEHVGLAQRMESVAPPGGVMLSASSARLVEKVAALGDPESVHIKGADEPVTARRLLGIGRQRAVTRTESQLVGRNWELSALGGLLDRAIAGQGAVVGISGPAGIGKSRLTRELATMAQARGVDVLTTYSESHTSQVPFNVVKKLFRAATGIEGLEAAAARERLTAQPRDADSEDIMLFEDLLGISDPDVALPLIDPDARRRRLTALVNAASLAVTRAVVYVIEDVHWIDEASESMLADFLEVVPQTPLLTVITYRPDYRGALTRVPGAQTFALAPLNRPETTKLVSGLLGSDPSVSALGEVIIERVAGTPFFAEEIVLELSQRGVLKGRAGSFVATVEAADIAVPATLQTTIASRIDQLNPSSKRTLGAAAVIGSRFSADLLTALGVDPIVDELLATQLIDQVTFTRHPEYVFRQPLIRTVAYETQLKSDRAALHQLVATAIENQAAGSADENAALIAEHLEAAGDLHAAYEWHMRAGAWSNNRDLTAARMSWERARLVADSLPEEHPGRLTMRITPRAALCGTDWKIHADPSSRFDELRQLCALADDKTSLAIAMMGPMAERSQHGDPHGASRWASEQIALLDSIGEPSLTAQAGFGAMGIKSQVAEHKEVIRWAQTTIDWADGDATKGNLIVGSPLAVALALRGAARSWFGLPGWRDDLDAGLAYAKEVGEPLTLAVTMSFKYGSGVYTGALRADRLAVCAGEEVLGVVQSSGNDYAIAMVKWQLGSLLFRRDTAAERDRGLDLVRQARQLSEKQRFLGSELSVMDLFFGLHLVRNGDLDTGIQLLRKSVSDMIIGGQVAYYIPAGCMFVETLIEQGTGHDLAEAGAMIDTLHAAPADGSAVRDVWLLRLHALMARARGDDDLYAALRNRYRDMATSLGFEGHIDWAEAMP</sequence>
<dbReference type="GO" id="GO:0009190">
    <property type="term" value="P:cyclic nucleotide biosynthetic process"/>
    <property type="evidence" value="ECO:0007669"/>
    <property type="project" value="InterPro"/>
</dbReference>
<reference evidence="4 5" key="1">
    <citation type="journal article" date="2019" name="Emerg. Microbes Infect.">
        <title>Comprehensive subspecies identification of 175 nontuberculous mycobacteria species based on 7547 genomic profiles.</title>
        <authorList>
            <person name="Matsumoto Y."/>
            <person name="Kinjo T."/>
            <person name="Motooka D."/>
            <person name="Nabeya D."/>
            <person name="Jung N."/>
            <person name="Uechi K."/>
            <person name="Horii T."/>
            <person name="Iida T."/>
            <person name="Fujita J."/>
            <person name="Nakamura S."/>
        </authorList>
    </citation>
    <scope>NUCLEOTIDE SEQUENCE [LARGE SCALE GENOMIC DNA]</scope>
    <source>
        <strain evidence="4 5">JCM 6399</strain>
    </source>
</reference>
<dbReference type="PANTHER" id="PTHR16305">
    <property type="entry name" value="TESTICULAR SOLUBLE ADENYLYL CYCLASE"/>
    <property type="match status" value="1"/>
</dbReference>
<dbReference type="PANTHER" id="PTHR16305:SF28">
    <property type="entry name" value="GUANYLATE CYCLASE DOMAIN-CONTAINING PROTEIN"/>
    <property type="match status" value="1"/>
</dbReference>
<dbReference type="Gene3D" id="3.30.70.1230">
    <property type="entry name" value="Nucleotide cyclase"/>
    <property type="match status" value="1"/>
</dbReference>
<dbReference type="InterPro" id="IPR041664">
    <property type="entry name" value="AAA_16"/>
</dbReference>
<dbReference type="GO" id="GO:0004016">
    <property type="term" value="F:adenylate cyclase activity"/>
    <property type="evidence" value="ECO:0007669"/>
    <property type="project" value="UniProtKB-ARBA"/>
</dbReference>
<dbReference type="Proteomes" id="UP000465785">
    <property type="component" value="Chromosome"/>
</dbReference>
<name>A0A9W4FEY7_9MYCO</name>
<evidence type="ECO:0000256" key="1">
    <source>
        <dbReference type="ARBA" id="ARBA00022741"/>
    </source>
</evidence>
<dbReference type="Pfam" id="PF00211">
    <property type="entry name" value="Guanylate_cyc"/>
    <property type="match status" value="1"/>
</dbReference>
<dbReference type="GO" id="GO:0005524">
    <property type="term" value="F:ATP binding"/>
    <property type="evidence" value="ECO:0007669"/>
    <property type="project" value="UniProtKB-KW"/>
</dbReference>
<dbReference type="CDD" id="cd07302">
    <property type="entry name" value="CHD"/>
    <property type="match status" value="1"/>
</dbReference>
<dbReference type="InterPro" id="IPR001054">
    <property type="entry name" value="A/G_cyclase"/>
</dbReference>
<dbReference type="AlphaFoldDB" id="A0A9W4FEY7"/>
<dbReference type="PROSITE" id="PS50125">
    <property type="entry name" value="GUANYLATE_CYCLASE_2"/>
    <property type="match status" value="1"/>
</dbReference>
<dbReference type="Pfam" id="PF13191">
    <property type="entry name" value="AAA_16"/>
    <property type="match status" value="1"/>
</dbReference>
<dbReference type="GO" id="GO:0035556">
    <property type="term" value="P:intracellular signal transduction"/>
    <property type="evidence" value="ECO:0007669"/>
    <property type="project" value="InterPro"/>
</dbReference>
<evidence type="ECO:0000256" key="2">
    <source>
        <dbReference type="ARBA" id="ARBA00022840"/>
    </source>
</evidence>
<proteinExistence type="predicted"/>
<gene>
    <name evidence="4" type="ORF">MGALJ_19270</name>
</gene>
<dbReference type="SMART" id="SM00044">
    <property type="entry name" value="CYCc"/>
    <property type="match status" value="1"/>
</dbReference>
<dbReference type="Gene3D" id="3.40.50.300">
    <property type="entry name" value="P-loop containing nucleotide triphosphate hydrolases"/>
    <property type="match status" value="1"/>
</dbReference>
<dbReference type="KEGG" id="mgau:MGALJ_19270"/>
<keyword evidence="1" id="KW-0547">Nucleotide-binding</keyword>
<evidence type="ECO:0000259" key="3">
    <source>
        <dbReference type="PROSITE" id="PS50125"/>
    </source>
</evidence>
<accession>A0A9W4FEY7</accession>